<evidence type="ECO:0000256" key="9">
    <source>
        <dbReference type="SAM" id="MobiDB-lite"/>
    </source>
</evidence>
<keyword evidence="8 10" id="KW-0472">Membrane</keyword>
<keyword evidence="5" id="KW-0547">Nucleotide-binding</keyword>
<keyword evidence="6" id="KW-0067">ATP-binding</keyword>
<sequence>MTTKSEPRRLLRGHGWLILLLTLAFAAAAYGLSLLEPQRYRAEATVVVEPRLRTNITPVPADPDTESEIVRSAAVLRPAATGLGVSRQALADGLRVTPARAGTSLTIGYEATSAATARTRAQAVAGQYVSYRNASTGQYGIAASLVTPAATATRVTWLPPWAYVVIGAAVGLLTGLIVAAVRGRHRVRGRVHFEQLTGLPVLATIPRARRSHGPGAPLPVLLRSPASADAESYRYLRARLEPRLEGPATVLVTSAHEGEGRSTTAANLAIVLAQSGREVVLIDTDVRGPVLHHMFELSRDRGLTGLLTGDISGASALLDGPVPRLRLMAAGPDQEGAPDLLAASFSEMLRELKNDCDVIVLDSAPALHVADAVALAALSDLVLLVADYDRLTRATARRAAHELTAATAGAVAAVLIGVPERDGGLIPRTRAGRAPAPVSLGHPSTDQPAPAPQPAPGLAALAHPLSGAGTPTPLQPTTPGTPSARPPTTPGPPSARPLTAPGTPSAQPPTAPGTPSAQPPTTPGTFSAQPSAAAGPSAAPARPATATGPAFARPSRGGPAAPQPPAQAPAPSSDPSPSAAASSPAQPTSAPPVGYGPPPVTAKAAVPKPRVYTSAAAAEASARVQAKVTADQKRTEES</sequence>
<evidence type="ECO:0000256" key="3">
    <source>
        <dbReference type="ARBA" id="ARBA00022475"/>
    </source>
</evidence>
<comment type="subcellular location">
    <subcellularLocation>
        <location evidence="1">Cell membrane</location>
        <topology evidence="1">Multi-pass membrane protein</topology>
    </subcellularLocation>
</comment>
<feature type="compositionally biased region" description="Low complexity" evidence="9">
    <location>
        <begin position="526"/>
        <end position="560"/>
    </location>
</feature>
<feature type="compositionally biased region" description="Low complexity" evidence="9">
    <location>
        <begin position="575"/>
        <end position="592"/>
    </location>
</feature>
<evidence type="ECO:0000256" key="4">
    <source>
        <dbReference type="ARBA" id="ARBA00022692"/>
    </source>
</evidence>
<accession>A0ABQ3Y4D0</accession>
<dbReference type="InterPro" id="IPR050445">
    <property type="entry name" value="Bact_polysacc_biosynth/exp"/>
</dbReference>
<feature type="transmembrane region" description="Helical" evidence="10">
    <location>
        <begin position="161"/>
        <end position="181"/>
    </location>
</feature>
<dbReference type="RefSeq" id="WP_203763914.1">
    <property type="nucleotide sequence ID" value="NZ_BAAABO010000036.1"/>
</dbReference>
<proteinExistence type="inferred from homology"/>
<feature type="region of interest" description="Disordered" evidence="9">
    <location>
        <begin position="422"/>
        <end position="607"/>
    </location>
</feature>
<dbReference type="EMBL" id="BOMI01000066">
    <property type="protein sequence ID" value="GID74861.1"/>
    <property type="molecule type" value="Genomic_DNA"/>
</dbReference>
<reference evidence="12 13" key="1">
    <citation type="submission" date="2021-01" db="EMBL/GenBank/DDBJ databases">
        <title>Whole genome shotgun sequence of Actinoplanes deccanensis NBRC 13994.</title>
        <authorList>
            <person name="Komaki H."/>
            <person name="Tamura T."/>
        </authorList>
    </citation>
    <scope>NUCLEOTIDE SEQUENCE [LARGE SCALE GENOMIC DNA]</scope>
    <source>
        <strain evidence="12 13">NBRC 13994</strain>
    </source>
</reference>
<evidence type="ECO:0000256" key="2">
    <source>
        <dbReference type="ARBA" id="ARBA00006683"/>
    </source>
</evidence>
<dbReference type="CDD" id="cd05387">
    <property type="entry name" value="BY-kinase"/>
    <property type="match status" value="1"/>
</dbReference>
<feature type="compositionally biased region" description="Low complexity" evidence="9">
    <location>
        <begin position="456"/>
        <end position="483"/>
    </location>
</feature>
<keyword evidence="13" id="KW-1185">Reference proteome</keyword>
<organism evidence="12 13">
    <name type="scientific">Paractinoplanes deccanensis</name>
    <dbReference type="NCBI Taxonomy" id="113561"/>
    <lineage>
        <taxon>Bacteria</taxon>
        <taxon>Bacillati</taxon>
        <taxon>Actinomycetota</taxon>
        <taxon>Actinomycetes</taxon>
        <taxon>Micromonosporales</taxon>
        <taxon>Micromonosporaceae</taxon>
        <taxon>Paractinoplanes</taxon>
    </lineage>
</organism>
<comment type="caution">
    <text evidence="12">The sequence shown here is derived from an EMBL/GenBank/DDBJ whole genome shotgun (WGS) entry which is preliminary data.</text>
</comment>
<dbReference type="InterPro" id="IPR027417">
    <property type="entry name" value="P-loop_NTPase"/>
</dbReference>
<feature type="compositionally biased region" description="Pro residues" evidence="9">
    <location>
        <begin position="561"/>
        <end position="574"/>
    </location>
</feature>
<evidence type="ECO:0000256" key="8">
    <source>
        <dbReference type="ARBA" id="ARBA00023136"/>
    </source>
</evidence>
<dbReference type="Gene3D" id="3.40.50.300">
    <property type="entry name" value="P-loop containing nucleotide triphosphate hydrolases"/>
    <property type="match status" value="1"/>
</dbReference>
<feature type="compositionally biased region" description="Pro residues" evidence="9">
    <location>
        <begin position="506"/>
        <end position="522"/>
    </location>
</feature>
<evidence type="ECO:0000313" key="13">
    <source>
        <dbReference type="Proteomes" id="UP000609879"/>
    </source>
</evidence>
<dbReference type="Pfam" id="PF02706">
    <property type="entry name" value="Wzz"/>
    <property type="match status" value="1"/>
</dbReference>
<feature type="compositionally biased region" description="Pro residues" evidence="9">
    <location>
        <begin position="484"/>
        <end position="495"/>
    </location>
</feature>
<gene>
    <name evidence="12" type="ORF">Ade02nite_35020</name>
</gene>
<dbReference type="Proteomes" id="UP000609879">
    <property type="component" value="Unassembled WGS sequence"/>
</dbReference>
<comment type="similarity">
    <text evidence="2">Belongs to the CpsC/CapA family.</text>
</comment>
<evidence type="ECO:0000256" key="1">
    <source>
        <dbReference type="ARBA" id="ARBA00004651"/>
    </source>
</evidence>
<keyword evidence="3" id="KW-1003">Cell membrane</keyword>
<evidence type="ECO:0000256" key="10">
    <source>
        <dbReference type="SAM" id="Phobius"/>
    </source>
</evidence>
<dbReference type="InterPro" id="IPR005702">
    <property type="entry name" value="Wzc-like_C"/>
</dbReference>
<dbReference type="Pfam" id="PF10609">
    <property type="entry name" value="ParA"/>
    <property type="match status" value="1"/>
</dbReference>
<keyword evidence="7 10" id="KW-1133">Transmembrane helix</keyword>
<keyword evidence="4 10" id="KW-0812">Transmembrane</keyword>
<protein>
    <recommendedName>
        <fullName evidence="11">Polysaccharide chain length determinant N-terminal domain-containing protein</fullName>
    </recommendedName>
</protein>
<dbReference type="PANTHER" id="PTHR32309:SF31">
    <property type="entry name" value="CAPSULAR EXOPOLYSACCHARIDE FAMILY"/>
    <property type="match status" value="1"/>
</dbReference>
<evidence type="ECO:0000256" key="5">
    <source>
        <dbReference type="ARBA" id="ARBA00022741"/>
    </source>
</evidence>
<dbReference type="SUPFAM" id="SSF52540">
    <property type="entry name" value="P-loop containing nucleoside triphosphate hydrolases"/>
    <property type="match status" value="1"/>
</dbReference>
<name>A0ABQ3Y4D0_9ACTN</name>
<dbReference type="InterPro" id="IPR033756">
    <property type="entry name" value="YlxH/NBP35"/>
</dbReference>
<evidence type="ECO:0000256" key="6">
    <source>
        <dbReference type="ARBA" id="ARBA00022840"/>
    </source>
</evidence>
<feature type="domain" description="Polysaccharide chain length determinant N-terminal" evidence="11">
    <location>
        <begin position="11"/>
        <end position="78"/>
    </location>
</feature>
<dbReference type="PANTHER" id="PTHR32309">
    <property type="entry name" value="TYROSINE-PROTEIN KINASE"/>
    <property type="match status" value="1"/>
</dbReference>
<evidence type="ECO:0000313" key="12">
    <source>
        <dbReference type="EMBL" id="GID74861.1"/>
    </source>
</evidence>
<evidence type="ECO:0000259" key="11">
    <source>
        <dbReference type="Pfam" id="PF02706"/>
    </source>
</evidence>
<evidence type="ECO:0000256" key="7">
    <source>
        <dbReference type="ARBA" id="ARBA00022989"/>
    </source>
</evidence>
<dbReference type="InterPro" id="IPR003856">
    <property type="entry name" value="LPS_length_determ_N"/>
</dbReference>